<protein>
    <submittedName>
        <fullName evidence="3">Oxidoreductase OrdL-like protein</fullName>
    </submittedName>
</protein>
<dbReference type="Gene3D" id="3.30.9.10">
    <property type="entry name" value="D-Amino Acid Oxidase, subunit A, domain 2"/>
    <property type="match status" value="1"/>
</dbReference>
<dbReference type="SUPFAM" id="SSF51971">
    <property type="entry name" value="Nucleotide-binding domain"/>
    <property type="match status" value="1"/>
</dbReference>
<keyword evidence="1" id="KW-0732">Signal</keyword>
<feature type="signal peptide" evidence="1">
    <location>
        <begin position="1"/>
        <end position="16"/>
    </location>
</feature>
<dbReference type="EMBL" id="JAVFKD010000012">
    <property type="protein sequence ID" value="KAK5992320.1"/>
    <property type="molecule type" value="Genomic_DNA"/>
</dbReference>
<proteinExistence type="predicted"/>
<evidence type="ECO:0000313" key="4">
    <source>
        <dbReference type="Proteomes" id="UP001338125"/>
    </source>
</evidence>
<comment type="caution">
    <text evidence="3">The sequence shown here is derived from an EMBL/GenBank/DDBJ whole genome shotgun (WGS) entry which is preliminary data.</text>
</comment>
<keyword evidence="4" id="KW-1185">Reference proteome</keyword>
<dbReference type="Pfam" id="PF01266">
    <property type="entry name" value="DAO"/>
    <property type="match status" value="1"/>
</dbReference>
<dbReference type="Gene3D" id="3.50.50.60">
    <property type="entry name" value="FAD/NAD(P)-binding domain"/>
    <property type="match status" value="1"/>
</dbReference>
<dbReference type="Proteomes" id="UP001338125">
    <property type="component" value="Unassembled WGS sequence"/>
</dbReference>
<feature type="chain" id="PRO_5047482029" evidence="1">
    <location>
        <begin position="17"/>
        <end position="457"/>
    </location>
</feature>
<gene>
    <name evidence="3" type="ORF">PT974_05723</name>
</gene>
<organism evidence="3 4">
    <name type="scientific">Cladobotryum mycophilum</name>
    <dbReference type="NCBI Taxonomy" id="491253"/>
    <lineage>
        <taxon>Eukaryota</taxon>
        <taxon>Fungi</taxon>
        <taxon>Dikarya</taxon>
        <taxon>Ascomycota</taxon>
        <taxon>Pezizomycotina</taxon>
        <taxon>Sordariomycetes</taxon>
        <taxon>Hypocreomycetidae</taxon>
        <taxon>Hypocreales</taxon>
        <taxon>Hypocreaceae</taxon>
        <taxon>Cladobotryum</taxon>
    </lineage>
</organism>
<reference evidence="3 4" key="1">
    <citation type="submission" date="2024-01" db="EMBL/GenBank/DDBJ databases">
        <title>Complete genome of Cladobotryum mycophilum ATHUM6906.</title>
        <authorList>
            <person name="Christinaki A.C."/>
            <person name="Myridakis A.I."/>
            <person name="Kouvelis V.N."/>
        </authorList>
    </citation>
    <scope>NUCLEOTIDE SEQUENCE [LARGE SCALE GENOMIC DNA]</scope>
    <source>
        <strain evidence="3 4">ATHUM6906</strain>
    </source>
</reference>
<feature type="domain" description="FAD dependent oxidoreductase" evidence="2">
    <location>
        <begin position="61"/>
        <end position="419"/>
    </location>
</feature>
<dbReference type="InterPro" id="IPR036188">
    <property type="entry name" value="FAD/NAD-bd_sf"/>
</dbReference>
<dbReference type="PANTHER" id="PTHR13847">
    <property type="entry name" value="SARCOSINE DEHYDROGENASE-RELATED"/>
    <property type="match status" value="1"/>
</dbReference>
<sequence>MKPSLLILLGLGNVLGMGESTLRDGQAGLPTPQSTKSFWHSDPSHVLLGHRTTKDLPVTADVVVIGSGISGSFAARELVAGGKAVVMLEAREACWGATGRNGGHCQPSIYTTKPHLAQFELATYQFLEDLVAQHNISCDWRRVGGVHALPTQEAVDLAAQALESLRREHPDLADKATLFTDKQDLEKLRVSNASGAVLQSHAAKLWPYKLVAWVLETLLKENCAEKFNLQTLTPVTQLQKIVAKDVMLATNAYSSYLLPNVSDLIVPVRGQVAALRQPNGSVPLEHSHVWLPGPSDNYLIERDGIQGPIIVGGERQSVPDGGEGVWRDDSIDEVVAKLLRRSLHSALKLRPVGEAEEEELEASYEWTGIMGYSKDNHPWVGPVPQELGGGGERGGLWISAGFTGHGMPVAARCAIGVAQMILGKGDGVEIPKEFLISGERAEGPMGTPFAKRVSWMI</sequence>
<evidence type="ECO:0000313" key="3">
    <source>
        <dbReference type="EMBL" id="KAK5992320.1"/>
    </source>
</evidence>
<accession>A0ABR0SJJ1</accession>
<name>A0ABR0SJJ1_9HYPO</name>
<dbReference type="InterPro" id="IPR006076">
    <property type="entry name" value="FAD-dep_OxRdtase"/>
</dbReference>
<evidence type="ECO:0000259" key="2">
    <source>
        <dbReference type="Pfam" id="PF01266"/>
    </source>
</evidence>
<evidence type="ECO:0000256" key="1">
    <source>
        <dbReference type="SAM" id="SignalP"/>
    </source>
</evidence>
<dbReference type="PANTHER" id="PTHR13847:SF129">
    <property type="entry name" value="FAD DEPENDENT OXIDOREDUCTASE"/>
    <property type="match status" value="1"/>
</dbReference>